<evidence type="ECO:0000313" key="4">
    <source>
        <dbReference type="Proteomes" id="UP000019487"/>
    </source>
</evidence>
<feature type="region of interest" description="Disordered" evidence="1">
    <location>
        <begin position="566"/>
        <end position="595"/>
    </location>
</feature>
<dbReference type="GO" id="GO:0005524">
    <property type="term" value="F:ATP binding"/>
    <property type="evidence" value="ECO:0007669"/>
    <property type="project" value="InterPro"/>
</dbReference>
<evidence type="ECO:0000313" key="3">
    <source>
        <dbReference type="EMBL" id="ESZ94574.1"/>
    </source>
</evidence>
<dbReference type="Pfam" id="PF00069">
    <property type="entry name" value="Pkinase"/>
    <property type="match status" value="1"/>
</dbReference>
<reference evidence="3 4" key="1">
    <citation type="journal article" date="2014" name="Genome Announc.">
        <title>Draft genome sequence of Sclerotinia borealis, a psychrophilic plant pathogenic fungus.</title>
        <authorList>
            <person name="Mardanov A.V."/>
            <person name="Beletsky A.V."/>
            <person name="Kadnikov V.V."/>
            <person name="Ignatov A.N."/>
            <person name="Ravin N.V."/>
        </authorList>
    </citation>
    <scope>NUCLEOTIDE SEQUENCE [LARGE SCALE GENOMIC DNA]</scope>
    <source>
        <strain evidence="4">F-4157</strain>
    </source>
</reference>
<organism evidence="3 4">
    <name type="scientific">Sclerotinia borealis (strain F-4128)</name>
    <dbReference type="NCBI Taxonomy" id="1432307"/>
    <lineage>
        <taxon>Eukaryota</taxon>
        <taxon>Fungi</taxon>
        <taxon>Dikarya</taxon>
        <taxon>Ascomycota</taxon>
        <taxon>Pezizomycotina</taxon>
        <taxon>Leotiomycetes</taxon>
        <taxon>Helotiales</taxon>
        <taxon>Sclerotiniaceae</taxon>
        <taxon>Sclerotinia</taxon>
    </lineage>
</organism>
<dbReference type="InterPro" id="IPR000719">
    <property type="entry name" value="Prot_kinase_dom"/>
</dbReference>
<dbReference type="Gene3D" id="1.10.510.10">
    <property type="entry name" value="Transferase(Phosphotransferase) domain 1"/>
    <property type="match status" value="1"/>
</dbReference>
<dbReference type="InterPro" id="IPR011009">
    <property type="entry name" value="Kinase-like_dom_sf"/>
</dbReference>
<dbReference type="PROSITE" id="PS50011">
    <property type="entry name" value="PROTEIN_KINASE_DOM"/>
    <property type="match status" value="1"/>
</dbReference>
<gene>
    <name evidence="3" type="ORF">SBOR_5064</name>
</gene>
<evidence type="ECO:0000256" key="1">
    <source>
        <dbReference type="SAM" id="MobiDB-lite"/>
    </source>
</evidence>
<dbReference type="EMBL" id="AYSA01000237">
    <property type="protein sequence ID" value="ESZ94574.1"/>
    <property type="molecule type" value="Genomic_DNA"/>
</dbReference>
<keyword evidence="4" id="KW-1185">Reference proteome</keyword>
<dbReference type="SUPFAM" id="SSF56112">
    <property type="entry name" value="Protein kinase-like (PK-like)"/>
    <property type="match status" value="1"/>
</dbReference>
<proteinExistence type="predicted"/>
<dbReference type="STRING" id="1432307.W9CIR2"/>
<evidence type="ECO:0000259" key="2">
    <source>
        <dbReference type="PROSITE" id="PS50011"/>
    </source>
</evidence>
<name>W9CIR2_SCLBF</name>
<feature type="compositionally biased region" description="Acidic residues" evidence="1">
    <location>
        <begin position="582"/>
        <end position="595"/>
    </location>
</feature>
<dbReference type="AlphaFoldDB" id="W9CIR2"/>
<dbReference type="OrthoDB" id="4062651at2759"/>
<feature type="domain" description="Protein kinase" evidence="2">
    <location>
        <begin position="34"/>
        <end position="420"/>
    </location>
</feature>
<sequence length="595" mass="68854">MTATDDPIVRSIRFREFMESEPMWRFRLGDNWRYESRLAVTDHAVIAHYRCQDEDPLHTRDVVLKIKYKNPLRLEQGDRPNGIPDGCPHKLEHNNVYLLSGNGRRTEQQMSSYSLAPRPKNIIRQYGRAQVVGLRDQVPNEVTFLEYCPGIEWDDRLWHNLEIFDRQDIDVIPEVDLWIIFKQFTRMIMMLDCGNEIPSNAGPFDGRQLGWEHHEMCHYDIEPRNILIGYRESGDDRVPMLKLCDFGDTLRVLTYEHQDKLGRYRFANQLNGREGYRAPEAVIGDTEMVQPFHNGSCSNIFQFANIIRLLMHRDQSSSMHLHPQDEDWIEDLGEYTESKPLSYAASLDDDDADSKIKDNYSGTLKDLVKECMREKPSRRPRARDLWLRVRDGYEACRAPMQGPYDPAKPSRTWPAIHPIFAKAPVAPSPHYRTAAPQWLGDAAAPSTPHLASPEWEPPPTLNGQPIPREGEYEYKGDDLPDIIPGYLRSRPQVPLRYPHGYPMLETRASVNIPERKSDVCGSITRNVQLMEYYDRMGHMWMGEENYWKMLEAGLDPQTYNWGMTIPDPERDLERGQLSGTEYDTEEEEGGESGGA</sequence>
<dbReference type="Proteomes" id="UP000019487">
    <property type="component" value="Unassembled WGS sequence"/>
</dbReference>
<accession>W9CIR2</accession>
<protein>
    <recommendedName>
        <fullName evidence="2">Protein kinase domain-containing protein</fullName>
    </recommendedName>
</protein>
<dbReference type="GO" id="GO:0004672">
    <property type="term" value="F:protein kinase activity"/>
    <property type="evidence" value="ECO:0007669"/>
    <property type="project" value="InterPro"/>
</dbReference>
<comment type="caution">
    <text evidence="3">The sequence shown here is derived from an EMBL/GenBank/DDBJ whole genome shotgun (WGS) entry which is preliminary data.</text>
</comment>
<dbReference type="HOGENOM" id="CLU_398038_0_0_1"/>